<feature type="signal peptide" evidence="2">
    <location>
        <begin position="1"/>
        <end position="21"/>
    </location>
</feature>
<evidence type="ECO:0000313" key="3">
    <source>
        <dbReference type="EMBL" id="VVM04522.1"/>
    </source>
</evidence>
<reference evidence="3" key="1">
    <citation type="submission" date="2019-09" db="EMBL/GenBank/DDBJ databases">
        <authorList>
            <person name="Cremers G."/>
        </authorList>
    </citation>
    <scope>NUCLEOTIDE SEQUENCE [LARGE SCALE GENOMIC DNA]</scope>
    <source>
        <strain evidence="3">3B</strain>
    </source>
</reference>
<sequence>MRCALLAILLLGIPFSQELFAGLVQTSKGTRLSILERSLPEDPKKEAGGKMVAESGGKDKTTPIAVAKNGAPKGRVKIRSIASSRVKNRERSPAAADAVASRDKSRPQPRVARP</sequence>
<feature type="region of interest" description="Disordered" evidence="1">
    <location>
        <begin position="37"/>
        <end position="114"/>
    </location>
</feature>
<dbReference type="EMBL" id="CABFUZ020000011">
    <property type="protein sequence ID" value="VVM04522.1"/>
    <property type="molecule type" value="Genomic_DNA"/>
</dbReference>
<evidence type="ECO:0000256" key="2">
    <source>
        <dbReference type="SAM" id="SignalP"/>
    </source>
</evidence>
<name>A0A5E6M9U8_9BACT</name>
<dbReference type="AlphaFoldDB" id="A0A5E6M9U8"/>
<gene>
    <name evidence="3" type="ORF">MAMC_00080</name>
</gene>
<dbReference type="Proteomes" id="UP000381693">
    <property type="component" value="Unassembled WGS sequence"/>
</dbReference>
<feature type="compositionally biased region" description="Basic and acidic residues" evidence="1">
    <location>
        <begin position="38"/>
        <end position="48"/>
    </location>
</feature>
<organism evidence="3 4">
    <name type="scientific">Methylacidimicrobium cyclopophantes</name>
    <dbReference type="NCBI Taxonomy" id="1041766"/>
    <lineage>
        <taxon>Bacteria</taxon>
        <taxon>Pseudomonadati</taxon>
        <taxon>Verrucomicrobiota</taxon>
        <taxon>Methylacidimicrobium</taxon>
    </lineage>
</organism>
<evidence type="ECO:0000313" key="4">
    <source>
        <dbReference type="Proteomes" id="UP000381693"/>
    </source>
</evidence>
<evidence type="ECO:0000256" key="1">
    <source>
        <dbReference type="SAM" id="MobiDB-lite"/>
    </source>
</evidence>
<comment type="caution">
    <text evidence="3">The sequence shown here is derived from an EMBL/GenBank/DDBJ whole genome shotgun (WGS) entry which is preliminary data.</text>
</comment>
<feature type="chain" id="PRO_5022953053" evidence="2">
    <location>
        <begin position="22"/>
        <end position="114"/>
    </location>
</feature>
<accession>A0A5E6M9U8</accession>
<proteinExistence type="predicted"/>
<keyword evidence="2" id="KW-0732">Signal</keyword>
<keyword evidence="4" id="KW-1185">Reference proteome</keyword>
<protein>
    <submittedName>
        <fullName evidence="3">Uncharacterized protein</fullName>
    </submittedName>
</protein>